<evidence type="ECO:0000313" key="2">
    <source>
        <dbReference type="EMBL" id="KAK3306412.1"/>
    </source>
</evidence>
<reference evidence="2" key="1">
    <citation type="journal article" date="2023" name="Mol. Phylogenet. Evol.">
        <title>Genome-scale phylogeny and comparative genomics of the fungal order Sordariales.</title>
        <authorList>
            <person name="Hensen N."/>
            <person name="Bonometti L."/>
            <person name="Westerberg I."/>
            <person name="Brannstrom I.O."/>
            <person name="Guillou S."/>
            <person name="Cros-Aarteil S."/>
            <person name="Calhoun S."/>
            <person name="Haridas S."/>
            <person name="Kuo A."/>
            <person name="Mondo S."/>
            <person name="Pangilinan J."/>
            <person name="Riley R."/>
            <person name="LaButti K."/>
            <person name="Andreopoulos B."/>
            <person name="Lipzen A."/>
            <person name="Chen C."/>
            <person name="Yan M."/>
            <person name="Daum C."/>
            <person name="Ng V."/>
            <person name="Clum A."/>
            <person name="Steindorff A."/>
            <person name="Ohm R.A."/>
            <person name="Martin F."/>
            <person name="Silar P."/>
            <person name="Natvig D.O."/>
            <person name="Lalanne C."/>
            <person name="Gautier V."/>
            <person name="Ament-Velasquez S.L."/>
            <person name="Kruys A."/>
            <person name="Hutchinson M.I."/>
            <person name="Powell A.J."/>
            <person name="Barry K."/>
            <person name="Miller A.N."/>
            <person name="Grigoriev I.V."/>
            <person name="Debuchy R."/>
            <person name="Gladieux P."/>
            <person name="Hiltunen Thoren M."/>
            <person name="Johannesson H."/>
        </authorList>
    </citation>
    <scope>NUCLEOTIDE SEQUENCE</scope>
    <source>
        <strain evidence="2">CBS 333.67</strain>
    </source>
</reference>
<dbReference type="GeneID" id="87884560"/>
<evidence type="ECO:0000313" key="3">
    <source>
        <dbReference type="Proteomes" id="UP001273166"/>
    </source>
</evidence>
<evidence type="ECO:0000256" key="1">
    <source>
        <dbReference type="SAM" id="Coils"/>
    </source>
</evidence>
<gene>
    <name evidence="2" type="ORF">B0T15DRAFT_431010</name>
</gene>
<dbReference type="AlphaFoldDB" id="A0AAJ0GUH1"/>
<protein>
    <submittedName>
        <fullName evidence="2">Uncharacterized protein</fullName>
    </submittedName>
</protein>
<dbReference type="EMBL" id="JAUDZG010000003">
    <property type="protein sequence ID" value="KAK3306412.1"/>
    <property type="molecule type" value="Genomic_DNA"/>
</dbReference>
<feature type="coiled-coil region" evidence="1">
    <location>
        <begin position="158"/>
        <end position="213"/>
    </location>
</feature>
<proteinExistence type="predicted"/>
<reference evidence="2" key="2">
    <citation type="submission" date="2023-06" db="EMBL/GenBank/DDBJ databases">
        <authorList>
            <consortium name="Lawrence Berkeley National Laboratory"/>
            <person name="Mondo S.J."/>
            <person name="Hensen N."/>
            <person name="Bonometti L."/>
            <person name="Westerberg I."/>
            <person name="Brannstrom I.O."/>
            <person name="Guillou S."/>
            <person name="Cros-Aarteil S."/>
            <person name="Calhoun S."/>
            <person name="Haridas S."/>
            <person name="Kuo A."/>
            <person name="Pangilinan J."/>
            <person name="Riley R."/>
            <person name="Labutti K."/>
            <person name="Andreopoulos B."/>
            <person name="Lipzen A."/>
            <person name="Chen C."/>
            <person name="Yanf M."/>
            <person name="Daum C."/>
            <person name="Ng V."/>
            <person name="Clum A."/>
            <person name="Steindorff A."/>
            <person name="Ohm R."/>
            <person name="Martin F."/>
            <person name="Silar P."/>
            <person name="Natvig D."/>
            <person name="Lalanne C."/>
            <person name="Gautier V."/>
            <person name="Ament-Velasquez S.L."/>
            <person name="Kruys A."/>
            <person name="Hutchinson M.I."/>
            <person name="Powell A.J."/>
            <person name="Barry K."/>
            <person name="Miller A.N."/>
            <person name="Grigoriev I.V."/>
            <person name="Debuchy R."/>
            <person name="Gladieux P."/>
            <person name="Thoren M.H."/>
            <person name="Johannesson H."/>
        </authorList>
    </citation>
    <scope>NUCLEOTIDE SEQUENCE</scope>
    <source>
        <strain evidence="2">CBS 333.67</strain>
    </source>
</reference>
<accession>A0AAJ0GUH1</accession>
<name>A0AAJ0GUH1_9PEZI</name>
<organism evidence="2 3">
    <name type="scientific">Chaetomium strumarium</name>
    <dbReference type="NCBI Taxonomy" id="1170767"/>
    <lineage>
        <taxon>Eukaryota</taxon>
        <taxon>Fungi</taxon>
        <taxon>Dikarya</taxon>
        <taxon>Ascomycota</taxon>
        <taxon>Pezizomycotina</taxon>
        <taxon>Sordariomycetes</taxon>
        <taxon>Sordariomycetidae</taxon>
        <taxon>Sordariales</taxon>
        <taxon>Chaetomiaceae</taxon>
        <taxon>Chaetomium</taxon>
    </lineage>
</organism>
<dbReference type="Proteomes" id="UP001273166">
    <property type="component" value="Unassembled WGS sequence"/>
</dbReference>
<dbReference type="RefSeq" id="XP_062722192.1">
    <property type="nucleotide sequence ID" value="XM_062865731.1"/>
</dbReference>
<keyword evidence="1" id="KW-0175">Coiled coil</keyword>
<comment type="caution">
    <text evidence="2">The sequence shown here is derived from an EMBL/GenBank/DDBJ whole genome shotgun (WGS) entry which is preliminary data.</text>
</comment>
<keyword evidence="3" id="KW-1185">Reference proteome</keyword>
<sequence length="553" mass="61791">MERQNPLINLSPYFPPQPAPLGWQTRRLARHGFLSNRWGLQRHRLPQLILMPTAGSISMSHGRNRLNSAAHRGLGAENRQEEIPPALDAKLRALQVGLQGVMDSIRQPEKTADTVSKQFTVDINRLVDVQPETGTWKRLGKIHEALDANGECLHRLEVESLERERRLDKERLKKTEMELHAANSQMEQLANDLAQAQLKKLTHREEADEIKKEAADPDKAIQAAFLSLRQSVLDFTSSSALQLGQLPDASSPVDSLFHPRTWNCASVSQRRQRVMATVFHLLFRLILRPGLRIFGLRAFLKSDEHSISASEAHLRSLEKELEAQGVDSTTLHAWIAATIDITASLRDIPKHIERVTQQIFEALQPVMRKLTFSRNTDKVKARISAICEEAVQLKLAMRVADGSYKIEAPSRDSKRWGKPGCDQETRALKPRLWLQVVDHEMEPGGDSRADGSGTHARETTGDIACIPFGALTKLKKGQDGGTEKVILEKGWVIARRGDRELKRKASVAAVEEGRPKKRIGSNHPVPLGQLARIKALMGGERRTAGTSTPNQES</sequence>